<proteinExistence type="inferred from homology"/>
<dbReference type="Gene3D" id="3.40.50.12780">
    <property type="entry name" value="N-terminal domain of ligase-like"/>
    <property type="match status" value="1"/>
</dbReference>
<dbReference type="InterPro" id="IPR020845">
    <property type="entry name" value="AMP-binding_CS"/>
</dbReference>
<evidence type="ECO:0000256" key="5">
    <source>
        <dbReference type="RuleBase" id="RU361147"/>
    </source>
</evidence>
<dbReference type="AlphaFoldDB" id="A0AAV6U3U1"/>
<dbReference type="PANTHER" id="PTHR24095:SF244">
    <property type="entry name" value="ACETYL-COENZYME A SYNTHETASE"/>
    <property type="match status" value="1"/>
</dbReference>
<evidence type="ECO:0000259" key="6">
    <source>
        <dbReference type="Pfam" id="PF00501"/>
    </source>
</evidence>
<evidence type="ECO:0000259" key="8">
    <source>
        <dbReference type="Pfam" id="PF16177"/>
    </source>
</evidence>
<dbReference type="PANTHER" id="PTHR24095">
    <property type="entry name" value="ACETYL-COENZYME A SYNTHETASE"/>
    <property type="match status" value="1"/>
</dbReference>
<keyword evidence="10" id="KW-1185">Reference proteome</keyword>
<comment type="similarity">
    <text evidence="1 5">Belongs to the ATP-dependent AMP-binding enzyme family.</text>
</comment>
<feature type="domain" description="AMP-binding enzyme C-terminal" evidence="7">
    <location>
        <begin position="566"/>
        <end position="644"/>
    </location>
</feature>
<feature type="domain" description="AMP-dependent synthetase/ligase" evidence="6">
    <location>
        <begin position="103"/>
        <end position="513"/>
    </location>
</feature>
<keyword evidence="3 5" id="KW-0547">Nucleotide-binding</keyword>
<sequence>MPEFEVNGYPNMEDSSNTKTRFQSLKINNMEDYHRLYKKSIDDSEGFWNSIADEFAWKKKPVANNSSYNFDLNKGPIHIKWFESGLTNLSYNALDVNVKNGLGNKIAYYWEGNDVGDRSSITYRQLLKMVCKFANVLKSKGVKKGDRVAIYMPMIIEGVAAMLACTRIGAPHTAVFAGFSSASLAERMLDCQCRILVTADGLMRARKLVSLKELADGAVKLCSEKNLHVKTIVFNHLGSTTNNTMNGYTSQKLNKPSAGLQISWNPEVDDWWEDEMAAVSPACEPEWVDAEHPLFILYTSGSTGKPKGVLHTTGGYMVYAATTFHFVFGHKSSDVYFCTADFGWITGHTYGVYGPLLQGASSVLFQGTPTHPDPGRYWAVVEHYNVSKFYTAPTAVRTLMKYGDEPVTRHCLDSLEVLGSVGEPINPEAWQWYHRVVGQGKCSIVDTYWQSETGGHALTPLPHCTPLKPGSATFPFFGVLPALLDDQGNEIEGPGEGNLVFKKPWPGMMRGLYGNTERFEITYFNRFPGYYCTGDGARRDSDGCFWVTGRTDDMLNVSGHLLSTAEVEAALQEHPQCVEAAAVALPHPVKGECLYCFVVMSEGILPEQELVAKLREQVRATIGTFASPDFIHFASSLPKTRSGKILRRILRKIAAEEHDLGDTSTVADDSIISELFSTRSEVCV</sequence>
<dbReference type="Pfam" id="PF13193">
    <property type="entry name" value="AMP-binding_C"/>
    <property type="match status" value="1"/>
</dbReference>
<evidence type="ECO:0000256" key="2">
    <source>
        <dbReference type="ARBA" id="ARBA00022598"/>
    </source>
</evidence>
<organism evidence="9 10">
    <name type="scientific">Oedothorax gibbosus</name>
    <dbReference type="NCBI Taxonomy" id="931172"/>
    <lineage>
        <taxon>Eukaryota</taxon>
        <taxon>Metazoa</taxon>
        <taxon>Ecdysozoa</taxon>
        <taxon>Arthropoda</taxon>
        <taxon>Chelicerata</taxon>
        <taxon>Arachnida</taxon>
        <taxon>Araneae</taxon>
        <taxon>Araneomorphae</taxon>
        <taxon>Entelegynae</taxon>
        <taxon>Araneoidea</taxon>
        <taxon>Linyphiidae</taxon>
        <taxon>Erigoninae</taxon>
        <taxon>Oedothorax</taxon>
    </lineage>
</organism>
<dbReference type="InterPro" id="IPR000873">
    <property type="entry name" value="AMP-dep_synth/lig_dom"/>
</dbReference>
<comment type="catalytic activity">
    <reaction evidence="5">
        <text>acetate + ATP + CoA = acetyl-CoA + AMP + diphosphate</text>
        <dbReference type="Rhea" id="RHEA:23176"/>
        <dbReference type="ChEBI" id="CHEBI:30089"/>
        <dbReference type="ChEBI" id="CHEBI:30616"/>
        <dbReference type="ChEBI" id="CHEBI:33019"/>
        <dbReference type="ChEBI" id="CHEBI:57287"/>
        <dbReference type="ChEBI" id="CHEBI:57288"/>
        <dbReference type="ChEBI" id="CHEBI:456215"/>
        <dbReference type="EC" id="6.2.1.1"/>
    </reaction>
</comment>
<keyword evidence="4 5" id="KW-0067">ATP-binding</keyword>
<dbReference type="InterPro" id="IPR011904">
    <property type="entry name" value="Ac_CoA_lig"/>
</dbReference>
<dbReference type="NCBIfam" id="TIGR02188">
    <property type="entry name" value="Ac_CoA_lig_AcsA"/>
    <property type="match status" value="1"/>
</dbReference>
<dbReference type="EC" id="6.2.1.1" evidence="5"/>
<dbReference type="InterPro" id="IPR045851">
    <property type="entry name" value="AMP-bd_C_sf"/>
</dbReference>
<evidence type="ECO:0000313" key="10">
    <source>
        <dbReference type="Proteomes" id="UP000827092"/>
    </source>
</evidence>
<dbReference type="EMBL" id="JAFNEN010000670">
    <property type="protein sequence ID" value="KAG8178739.1"/>
    <property type="molecule type" value="Genomic_DNA"/>
</dbReference>
<dbReference type="GO" id="GO:0019427">
    <property type="term" value="P:acetyl-CoA biosynthetic process from acetate"/>
    <property type="evidence" value="ECO:0007669"/>
    <property type="project" value="InterPro"/>
</dbReference>
<gene>
    <name evidence="9" type="ORF">JTE90_003461</name>
</gene>
<evidence type="ECO:0000256" key="3">
    <source>
        <dbReference type="ARBA" id="ARBA00022741"/>
    </source>
</evidence>
<dbReference type="Proteomes" id="UP000827092">
    <property type="component" value="Unassembled WGS sequence"/>
</dbReference>
<dbReference type="Pfam" id="PF00501">
    <property type="entry name" value="AMP-binding"/>
    <property type="match status" value="1"/>
</dbReference>
<dbReference type="InterPro" id="IPR025110">
    <property type="entry name" value="AMP-bd_C"/>
</dbReference>
<dbReference type="PROSITE" id="PS00455">
    <property type="entry name" value="AMP_BINDING"/>
    <property type="match status" value="1"/>
</dbReference>
<dbReference type="CDD" id="cd05966">
    <property type="entry name" value="ACS"/>
    <property type="match status" value="1"/>
</dbReference>
<name>A0AAV6U3U1_9ARAC</name>
<reference evidence="9 10" key="1">
    <citation type="journal article" date="2022" name="Nat. Ecol. Evol.">
        <title>A masculinizing supergene underlies an exaggerated male reproductive morph in a spider.</title>
        <authorList>
            <person name="Hendrickx F."/>
            <person name="De Corte Z."/>
            <person name="Sonet G."/>
            <person name="Van Belleghem S.M."/>
            <person name="Kostlbacher S."/>
            <person name="Vangestel C."/>
        </authorList>
    </citation>
    <scope>NUCLEOTIDE SEQUENCE [LARGE SCALE GENOMIC DNA]</scope>
    <source>
        <strain evidence="9">W744_W776</strain>
    </source>
</reference>
<dbReference type="FunFam" id="3.40.50.12780:FF:000001">
    <property type="entry name" value="Acetyl-coenzyme A synthetase"/>
    <property type="match status" value="1"/>
</dbReference>
<dbReference type="InterPro" id="IPR032387">
    <property type="entry name" value="ACAS_N"/>
</dbReference>
<dbReference type="GO" id="GO:0005524">
    <property type="term" value="F:ATP binding"/>
    <property type="evidence" value="ECO:0007669"/>
    <property type="project" value="UniProtKB-UniRule"/>
</dbReference>
<dbReference type="Gene3D" id="3.30.300.30">
    <property type="match status" value="1"/>
</dbReference>
<dbReference type="InterPro" id="IPR042099">
    <property type="entry name" value="ANL_N_sf"/>
</dbReference>
<dbReference type="SUPFAM" id="SSF56801">
    <property type="entry name" value="Acetyl-CoA synthetase-like"/>
    <property type="match status" value="1"/>
</dbReference>
<protein>
    <recommendedName>
        <fullName evidence="5">Acetyl-coenzyme A synthetase</fullName>
        <ecNumber evidence="5">6.2.1.1</ecNumber>
    </recommendedName>
</protein>
<evidence type="ECO:0000256" key="4">
    <source>
        <dbReference type="ARBA" id="ARBA00022840"/>
    </source>
</evidence>
<dbReference type="GO" id="GO:0003987">
    <property type="term" value="F:acetate-CoA ligase activity"/>
    <property type="evidence" value="ECO:0007669"/>
    <property type="project" value="UniProtKB-UniRule"/>
</dbReference>
<accession>A0AAV6U3U1</accession>
<feature type="domain" description="Acetyl-coenzyme A synthetase N-terminal" evidence="8">
    <location>
        <begin position="33"/>
        <end position="93"/>
    </location>
</feature>
<evidence type="ECO:0000313" key="9">
    <source>
        <dbReference type="EMBL" id="KAG8178739.1"/>
    </source>
</evidence>
<dbReference type="NCBIfam" id="NF001208">
    <property type="entry name" value="PRK00174.1"/>
    <property type="match status" value="1"/>
</dbReference>
<keyword evidence="2 5" id="KW-0436">Ligase</keyword>
<dbReference type="GO" id="GO:0016208">
    <property type="term" value="F:AMP binding"/>
    <property type="evidence" value="ECO:0007669"/>
    <property type="project" value="InterPro"/>
</dbReference>
<evidence type="ECO:0000259" key="7">
    <source>
        <dbReference type="Pfam" id="PF13193"/>
    </source>
</evidence>
<evidence type="ECO:0000256" key="1">
    <source>
        <dbReference type="ARBA" id="ARBA00006432"/>
    </source>
</evidence>
<dbReference type="Pfam" id="PF16177">
    <property type="entry name" value="ACAS_N"/>
    <property type="match status" value="1"/>
</dbReference>
<comment type="caution">
    <text evidence="9">The sequence shown here is derived from an EMBL/GenBank/DDBJ whole genome shotgun (WGS) entry which is preliminary data.</text>
</comment>